<reference evidence="2 3" key="1">
    <citation type="submission" date="2024-08" db="EMBL/GenBank/DDBJ databases">
        <authorList>
            <person name="Lu H."/>
        </authorList>
    </citation>
    <scope>NUCLEOTIDE SEQUENCE [LARGE SCALE GENOMIC DNA]</scope>
    <source>
        <strain evidence="2 3">LKC17W</strain>
    </source>
</reference>
<dbReference type="Pfam" id="PF13302">
    <property type="entry name" value="Acetyltransf_3"/>
    <property type="match status" value="1"/>
</dbReference>
<dbReference type="Proteomes" id="UP001606301">
    <property type="component" value="Unassembled WGS sequence"/>
</dbReference>
<comment type="caution">
    <text evidence="2">The sequence shown here is derived from an EMBL/GenBank/DDBJ whole genome shotgun (WGS) entry which is preliminary data.</text>
</comment>
<proteinExistence type="predicted"/>
<keyword evidence="2" id="KW-0808">Transferase</keyword>
<evidence type="ECO:0000259" key="1">
    <source>
        <dbReference type="PROSITE" id="PS51186"/>
    </source>
</evidence>
<dbReference type="InterPro" id="IPR000182">
    <property type="entry name" value="GNAT_dom"/>
</dbReference>
<dbReference type="PANTHER" id="PTHR43415:SF3">
    <property type="entry name" value="GNAT-FAMILY ACETYLTRANSFERASE"/>
    <property type="match status" value="1"/>
</dbReference>
<dbReference type="PROSITE" id="PS51186">
    <property type="entry name" value="GNAT"/>
    <property type="match status" value="1"/>
</dbReference>
<dbReference type="PANTHER" id="PTHR43415">
    <property type="entry name" value="SPERMIDINE N(1)-ACETYLTRANSFERASE"/>
    <property type="match status" value="1"/>
</dbReference>
<dbReference type="InterPro" id="IPR016181">
    <property type="entry name" value="Acyl_CoA_acyltransferase"/>
</dbReference>
<dbReference type="Gene3D" id="3.40.630.30">
    <property type="match status" value="1"/>
</dbReference>
<sequence>MSLRLRPTMLSDLDWVASVERDGANLPFITPWERTQHEGAIRFPDSRHFIVEGWSPSPAGVPAIPHGDAAALGSGPAGGRGDALQRIGFVILQGCRNPNGSVELKRLVLQPKGRGLGRVAVRQLKAMAFTQLHAHRFWLDVKALNARALTLYQSEGFVEEGRLRESVRVTIDGADGYDSLIVMSLLDREYQARVALGLEAA</sequence>
<dbReference type="RefSeq" id="WP_394395062.1">
    <property type="nucleotide sequence ID" value="NZ_JBIGHW010000001.1"/>
</dbReference>
<accession>A0ABW7FD91</accession>
<gene>
    <name evidence="2" type="ORF">ACG0Z3_02745</name>
</gene>
<dbReference type="SUPFAM" id="SSF55729">
    <property type="entry name" value="Acyl-CoA N-acyltransferases (Nat)"/>
    <property type="match status" value="1"/>
</dbReference>
<name>A0ABW7FD91_9BURK</name>
<protein>
    <submittedName>
        <fullName evidence="2">GNAT family N-acetyltransferase</fullName>
        <ecNumber evidence="2">2.3.-.-</ecNumber>
    </submittedName>
</protein>
<organism evidence="2 3">
    <name type="scientific">Pelomonas margarita</name>
    <dbReference type="NCBI Taxonomy" id="3299031"/>
    <lineage>
        <taxon>Bacteria</taxon>
        <taxon>Pseudomonadati</taxon>
        <taxon>Pseudomonadota</taxon>
        <taxon>Betaproteobacteria</taxon>
        <taxon>Burkholderiales</taxon>
        <taxon>Sphaerotilaceae</taxon>
        <taxon>Roseateles</taxon>
    </lineage>
</organism>
<evidence type="ECO:0000313" key="2">
    <source>
        <dbReference type="EMBL" id="MFG6439588.1"/>
    </source>
</evidence>
<dbReference type="EMBL" id="JBIGHW010000001">
    <property type="protein sequence ID" value="MFG6439588.1"/>
    <property type="molecule type" value="Genomic_DNA"/>
</dbReference>
<dbReference type="EC" id="2.3.-.-" evidence="2"/>
<keyword evidence="2" id="KW-0012">Acyltransferase</keyword>
<evidence type="ECO:0000313" key="3">
    <source>
        <dbReference type="Proteomes" id="UP001606301"/>
    </source>
</evidence>
<dbReference type="GO" id="GO:0016746">
    <property type="term" value="F:acyltransferase activity"/>
    <property type="evidence" value="ECO:0007669"/>
    <property type="project" value="UniProtKB-KW"/>
</dbReference>
<feature type="domain" description="N-acetyltransferase" evidence="1">
    <location>
        <begin position="8"/>
        <end position="188"/>
    </location>
</feature>
<keyword evidence="3" id="KW-1185">Reference proteome</keyword>